<evidence type="ECO:0000259" key="8">
    <source>
        <dbReference type="PROSITE" id="PS50109"/>
    </source>
</evidence>
<evidence type="ECO:0000259" key="10">
    <source>
        <dbReference type="PROSITE" id="PS50113"/>
    </source>
</evidence>
<keyword evidence="7" id="KW-0902">Two-component regulatory system</keyword>
<evidence type="ECO:0000256" key="7">
    <source>
        <dbReference type="ARBA" id="ARBA00023012"/>
    </source>
</evidence>
<dbReference type="SMART" id="SM00387">
    <property type="entry name" value="HATPase_c"/>
    <property type="match status" value="1"/>
</dbReference>
<dbReference type="FunFam" id="3.30.565.10:FF:000006">
    <property type="entry name" value="Sensor histidine kinase WalK"/>
    <property type="match status" value="1"/>
</dbReference>
<keyword evidence="4" id="KW-0597">Phosphoprotein</keyword>
<dbReference type="KEGG" id="csb:CLSA_c18990"/>
<gene>
    <name evidence="11" type="primary">resE4</name>
    <name evidence="11" type="ORF">CLSA_c18990</name>
</gene>
<keyword evidence="6 11" id="KW-0418">Kinase</keyword>
<dbReference type="SUPFAM" id="SSF55785">
    <property type="entry name" value="PYP-like sensor domain (PAS domain)"/>
    <property type="match status" value="1"/>
</dbReference>
<dbReference type="GeneID" id="55474374"/>
<dbReference type="PANTHER" id="PTHR43047">
    <property type="entry name" value="TWO-COMPONENT HISTIDINE PROTEIN KINASE"/>
    <property type="match status" value="1"/>
</dbReference>
<dbReference type="eggNOG" id="COG2205">
    <property type="taxonomic scope" value="Bacteria"/>
</dbReference>
<feature type="domain" description="PAS" evidence="9">
    <location>
        <begin position="59"/>
        <end position="105"/>
    </location>
</feature>
<keyword evidence="5 11" id="KW-0808">Transferase</keyword>
<evidence type="ECO:0000256" key="1">
    <source>
        <dbReference type="ARBA" id="ARBA00000085"/>
    </source>
</evidence>
<dbReference type="InterPro" id="IPR036890">
    <property type="entry name" value="HATPase_C_sf"/>
</dbReference>
<evidence type="ECO:0000256" key="3">
    <source>
        <dbReference type="ARBA" id="ARBA00012438"/>
    </source>
</evidence>
<dbReference type="InterPro" id="IPR003661">
    <property type="entry name" value="HisK_dim/P_dom"/>
</dbReference>
<dbReference type="SUPFAM" id="SSF47384">
    <property type="entry name" value="Homodimeric domain of signal transducing histidine kinase"/>
    <property type="match status" value="1"/>
</dbReference>
<dbReference type="InterPro" id="IPR003594">
    <property type="entry name" value="HATPase_dom"/>
</dbReference>
<dbReference type="InterPro" id="IPR036097">
    <property type="entry name" value="HisK_dim/P_sf"/>
</dbReference>
<dbReference type="InterPro" id="IPR000700">
    <property type="entry name" value="PAS-assoc_C"/>
</dbReference>
<dbReference type="EC" id="2.7.13.3" evidence="3"/>
<dbReference type="InterPro" id="IPR000014">
    <property type="entry name" value="PAS"/>
</dbReference>
<sequence length="450" mass="51699">MEFGFDEKGYLDARSRVPILSKCKVKHIIEYYKGIIMMLVESGLRQLECKNSQKKLEKSQNYLDTILNSVNDAILIYDIYGNILDVNKATISMLGYCRNELVNMNADDIIPQNSYDFNFNKENTLKKIEKLNPLILEGVFITKNGKECWVEGNVRIINIDGEKRIISVARDITERKQNELRLYNEALELEKLKTQFFANISHELKTPLNIILGTNKIIDINVQEENIDRVKINNNINIERNNCFRLLRLINNLIDATKLDSGELELNMVNYNIINIIEEITLSVSNYLNSKKLNFTFDTEIEEKIIACDLDKIERIMLNIFSNAVKFTGSQGNIFDGEEFIIISVEDNGIGISEDKVDVIFDKFRQVDKSFTRNCEGSGIGLSIVKALVEMQGGKISVQSKCGVGTKFCIKLPVKLIHDNDHEENIELFDNRLNNYIEKIKIEFSDIYTL</sequence>
<dbReference type="Gene3D" id="1.10.287.130">
    <property type="match status" value="1"/>
</dbReference>
<dbReference type="NCBIfam" id="TIGR00229">
    <property type="entry name" value="sensory_box"/>
    <property type="match status" value="1"/>
</dbReference>
<dbReference type="PRINTS" id="PR00344">
    <property type="entry name" value="BCTRLSENSOR"/>
</dbReference>
<dbReference type="PROSITE" id="PS50113">
    <property type="entry name" value="PAC"/>
    <property type="match status" value="1"/>
</dbReference>
<dbReference type="SMART" id="SM00091">
    <property type="entry name" value="PAS"/>
    <property type="match status" value="1"/>
</dbReference>
<name>U5MQ41_CLOSA</name>
<feature type="domain" description="Histidine kinase" evidence="8">
    <location>
        <begin position="199"/>
        <end position="416"/>
    </location>
</feature>
<dbReference type="HOGENOM" id="CLU_000445_89_20_9"/>
<organism evidence="11 12">
    <name type="scientific">Clostridium saccharobutylicum DSM 13864</name>
    <dbReference type="NCBI Taxonomy" id="1345695"/>
    <lineage>
        <taxon>Bacteria</taxon>
        <taxon>Bacillati</taxon>
        <taxon>Bacillota</taxon>
        <taxon>Clostridia</taxon>
        <taxon>Eubacteriales</taxon>
        <taxon>Clostridiaceae</taxon>
        <taxon>Clostridium</taxon>
    </lineage>
</organism>
<comment type="catalytic activity">
    <reaction evidence="1">
        <text>ATP + protein L-histidine = ADP + protein N-phospho-L-histidine.</text>
        <dbReference type="EC" id="2.7.13.3"/>
    </reaction>
</comment>
<dbReference type="Pfam" id="PF13426">
    <property type="entry name" value="PAS_9"/>
    <property type="match status" value="1"/>
</dbReference>
<dbReference type="RefSeq" id="WP_022745748.1">
    <property type="nucleotide sequence ID" value="NC_022571.1"/>
</dbReference>
<protein>
    <recommendedName>
        <fullName evidence="3">histidine kinase</fullName>
        <ecNumber evidence="3">2.7.13.3</ecNumber>
    </recommendedName>
</protein>
<dbReference type="PROSITE" id="PS50112">
    <property type="entry name" value="PAS"/>
    <property type="match status" value="1"/>
</dbReference>
<dbReference type="PROSITE" id="PS50109">
    <property type="entry name" value="HIS_KIN"/>
    <property type="match status" value="1"/>
</dbReference>
<keyword evidence="12" id="KW-1185">Reference proteome</keyword>
<dbReference type="SUPFAM" id="SSF55874">
    <property type="entry name" value="ATPase domain of HSP90 chaperone/DNA topoisomerase II/histidine kinase"/>
    <property type="match status" value="1"/>
</dbReference>
<evidence type="ECO:0000256" key="5">
    <source>
        <dbReference type="ARBA" id="ARBA00022679"/>
    </source>
</evidence>
<dbReference type="SMART" id="SM00388">
    <property type="entry name" value="HisKA"/>
    <property type="match status" value="1"/>
</dbReference>
<evidence type="ECO:0000256" key="6">
    <source>
        <dbReference type="ARBA" id="ARBA00022777"/>
    </source>
</evidence>
<dbReference type="CDD" id="cd00130">
    <property type="entry name" value="PAS"/>
    <property type="match status" value="1"/>
</dbReference>
<evidence type="ECO:0000256" key="2">
    <source>
        <dbReference type="ARBA" id="ARBA00004370"/>
    </source>
</evidence>
<comment type="subcellular location">
    <subcellularLocation>
        <location evidence="2">Membrane</location>
    </subcellularLocation>
</comment>
<dbReference type="CDD" id="cd00082">
    <property type="entry name" value="HisKA"/>
    <property type="match status" value="1"/>
</dbReference>
<evidence type="ECO:0000313" key="12">
    <source>
        <dbReference type="Proteomes" id="UP000017118"/>
    </source>
</evidence>
<dbReference type="AlphaFoldDB" id="U5MQ41"/>
<dbReference type="InterPro" id="IPR035965">
    <property type="entry name" value="PAS-like_dom_sf"/>
</dbReference>
<dbReference type="GO" id="GO:0009927">
    <property type="term" value="F:histidine phosphotransfer kinase activity"/>
    <property type="evidence" value="ECO:0007669"/>
    <property type="project" value="TreeGrafter"/>
</dbReference>
<dbReference type="Pfam" id="PF02518">
    <property type="entry name" value="HATPase_c"/>
    <property type="match status" value="1"/>
</dbReference>
<accession>U5MQ41</accession>
<proteinExistence type="predicted"/>
<reference evidence="11 12" key="1">
    <citation type="journal article" date="2013" name="Genome Announc.">
        <title>Complete Genome Sequence of the Solvent Producer Clostridium saccharobutylicum NCP262 (DSM 13864).</title>
        <authorList>
            <person name="Poehlein A."/>
            <person name="Hartwich K."/>
            <person name="Krabben P."/>
            <person name="Ehrenreich A."/>
            <person name="Liebl W."/>
            <person name="Durre P."/>
            <person name="Gottschalk G."/>
            <person name="Daniel R."/>
        </authorList>
    </citation>
    <scope>NUCLEOTIDE SEQUENCE [LARGE SCALE GENOMIC DNA]</scope>
    <source>
        <strain evidence="11">DSM 13864</strain>
    </source>
</reference>
<dbReference type="GO" id="GO:0005886">
    <property type="term" value="C:plasma membrane"/>
    <property type="evidence" value="ECO:0007669"/>
    <property type="project" value="TreeGrafter"/>
</dbReference>
<evidence type="ECO:0000256" key="4">
    <source>
        <dbReference type="ARBA" id="ARBA00022553"/>
    </source>
</evidence>
<dbReference type="Gene3D" id="3.30.565.10">
    <property type="entry name" value="Histidine kinase-like ATPase, C-terminal domain"/>
    <property type="match status" value="1"/>
</dbReference>
<dbReference type="EMBL" id="CP006721">
    <property type="protein sequence ID" value="AGX42884.1"/>
    <property type="molecule type" value="Genomic_DNA"/>
</dbReference>
<dbReference type="Gene3D" id="3.30.450.20">
    <property type="entry name" value="PAS domain"/>
    <property type="match status" value="1"/>
</dbReference>
<dbReference type="InterPro" id="IPR005467">
    <property type="entry name" value="His_kinase_dom"/>
</dbReference>
<evidence type="ECO:0000259" key="9">
    <source>
        <dbReference type="PROSITE" id="PS50112"/>
    </source>
</evidence>
<evidence type="ECO:0000313" key="11">
    <source>
        <dbReference type="EMBL" id="AGX42884.1"/>
    </source>
</evidence>
<dbReference type="Proteomes" id="UP000017118">
    <property type="component" value="Chromosome"/>
</dbReference>
<dbReference type="PANTHER" id="PTHR43047:SF72">
    <property type="entry name" value="OSMOSENSING HISTIDINE PROTEIN KINASE SLN1"/>
    <property type="match status" value="1"/>
</dbReference>
<feature type="domain" description="PAC" evidence="10">
    <location>
        <begin position="134"/>
        <end position="184"/>
    </location>
</feature>
<dbReference type="InterPro" id="IPR004358">
    <property type="entry name" value="Sig_transdc_His_kin-like_C"/>
</dbReference>
<dbReference type="Pfam" id="PF00512">
    <property type="entry name" value="HisKA"/>
    <property type="match status" value="1"/>
</dbReference>
<dbReference type="GO" id="GO:0000155">
    <property type="term" value="F:phosphorelay sensor kinase activity"/>
    <property type="evidence" value="ECO:0007669"/>
    <property type="project" value="InterPro"/>
</dbReference>
<dbReference type="PATRIC" id="fig|1345695.10.peg.2536"/>